<reference evidence="2" key="1">
    <citation type="submission" date="2021-01" db="UniProtKB">
        <authorList>
            <consortium name="EnsemblPlants"/>
        </authorList>
    </citation>
    <scope>IDENTIFICATION</scope>
</reference>
<dbReference type="Gramene" id="Kaladp0032s0344.1.v1.1">
    <property type="protein sequence ID" value="Kaladp0032s0344.1.v1.1"/>
    <property type="gene ID" value="Kaladp0032s0344.v1.1"/>
</dbReference>
<keyword evidence="3" id="KW-1185">Reference proteome</keyword>
<feature type="transmembrane region" description="Helical" evidence="1">
    <location>
        <begin position="17"/>
        <end position="37"/>
    </location>
</feature>
<dbReference type="Proteomes" id="UP000594263">
    <property type="component" value="Unplaced"/>
</dbReference>
<proteinExistence type="predicted"/>
<accession>A0A7N0ZTP4</accession>
<evidence type="ECO:0000256" key="1">
    <source>
        <dbReference type="SAM" id="Phobius"/>
    </source>
</evidence>
<dbReference type="EnsemblPlants" id="Kaladp0032s0289.1.v1.1">
    <property type="protein sequence ID" value="Kaladp0032s0289.1.v1.1"/>
    <property type="gene ID" value="Kaladp0032s0289.v1.1"/>
</dbReference>
<dbReference type="EnsemblPlants" id="Kaladp0032s0344.1.v1.1">
    <property type="protein sequence ID" value="Kaladp0032s0344.1.v1.1"/>
    <property type="gene ID" value="Kaladp0032s0344.v1.1"/>
</dbReference>
<dbReference type="PANTHER" id="PTHR35755:SF3">
    <property type="entry name" value="EXPRESSED PROTEIN"/>
    <property type="match status" value="1"/>
</dbReference>
<keyword evidence="1" id="KW-1133">Transmembrane helix</keyword>
<organism evidence="2 3">
    <name type="scientific">Kalanchoe fedtschenkoi</name>
    <name type="common">Lavender scallops</name>
    <name type="synonym">South American air plant</name>
    <dbReference type="NCBI Taxonomy" id="63787"/>
    <lineage>
        <taxon>Eukaryota</taxon>
        <taxon>Viridiplantae</taxon>
        <taxon>Streptophyta</taxon>
        <taxon>Embryophyta</taxon>
        <taxon>Tracheophyta</taxon>
        <taxon>Spermatophyta</taxon>
        <taxon>Magnoliopsida</taxon>
        <taxon>eudicotyledons</taxon>
        <taxon>Gunneridae</taxon>
        <taxon>Pentapetalae</taxon>
        <taxon>Saxifragales</taxon>
        <taxon>Crassulaceae</taxon>
        <taxon>Kalanchoe</taxon>
    </lineage>
</organism>
<evidence type="ECO:0000313" key="2">
    <source>
        <dbReference type="EnsemblPlants" id="Kaladp0032s0289.1.v1.1"/>
    </source>
</evidence>
<evidence type="ECO:0000313" key="3">
    <source>
        <dbReference type="Proteomes" id="UP000594263"/>
    </source>
</evidence>
<dbReference type="AlphaFoldDB" id="A0A7N0ZTP4"/>
<sequence length="51" mass="5823">MAINKQAAVNSWITEGAPIMVVMIIAVHVFGLVYWMYRLATEKPVPRKKIH</sequence>
<dbReference type="Gramene" id="Kaladp0032s0289.1.v1.1">
    <property type="protein sequence ID" value="Kaladp0032s0289.1.v1.1"/>
    <property type="gene ID" value="Kaladp0032s0289.v1.1"/>
</dbReference>
<dbReference type="PANTHER" id="PTHR35755">
    <property type="entry name" value="PROTEIN, PUTATIVE-RELATED"/>
    <property type="match status" value="1"/>
</dbReference>
<keyword evidence="1" id="KW-0472">Membrane</keyword>
<protein>
    <submittedName>
        <fullName evidence="2">Uncharacterized protein</fullName>
    </submittedName>
</protein>
<name>A0A7N0ZTP4_KALFE</name>
<keyword evidence="1" id="KW-0812">Transmembrane</keyword>